<dbReference type="HOGENOM" id="CLU_2845735_0_0_9"/>
<reference evidence="1 2" key="1">
    <citation type="journal article" date="2014" name="PLoS Genet.">
        <title>Comparative Genomic Analysis of N2-Fixing and Non-N2-Fixing Paenibacillus spp.: Organization, Evolution and Expression of the Nitrogen Fixation Genes.</title>
        <authorList>
            <person name="Xie J.B."/>
            <person name="Du Z."/>
            <person name="Bai L."/>
            <person name="Tian C."/>
            <person name="Zhang Y."/>
            <person name="Xie J.Y."/>
            <person name="Wang T."/>
            <person name="Liu X."/>
            <person name="Chen X."/>
            <person name="Cheng Q."/>
            <person name="Chen S."/>
            <person name="Li J."/>
        </authorList>
    </citation>
    <scope>NUCLEOTIDE SEQUENCE [LARGE SCALE GENOMIC DNA]</scope>
    <source>
        <strain evidence="1 2">T27</strain>
    </source>
</reference>
<organism evidence="1 2">
    <name type="scientific">Paenibacillus sabinae T27</name>
    <dbReference type="NCBI Taxonomy" id="1268072"/>
    <lineage>
        <taxon>Bacteria</taxon>
        <taxon>Bacillati</taxon>
        <taxon>Bacillota</taxon>
        <taxon>Bacilli</taxon>
        <taxon>Bacillales</taxon>
        <taxon>Paenibacillaceae</taxon>
        <taxon>Paenibacillus</taxon>
    </lineage>
</organism>
<name>X4ZA51_9BACL</name>
<accession>X4ZA51</accession>
<dbReference type="AlphaFoldDB" id="X4ZA51"/>
<dbReference type="KEGG" id="psab:PSAB_08070"/>
<keyword evidence="2" id="KW-1185">Reference proteome</keyword>
<evidence type="ECO:0000313" key="2">
    <source>
        <dbReference type="Proteomes" id="UP000019772"/>
    </source>
</evidence>
<dbReference type="EMBL" id="CP004078">
    <property type="protein sequence ID" value="AHV96546.1"/>
    <property type="molecule type" value="Genomic_DNA"/>
</dbReference>
<proteinExistence type="predicted"/>
<evidence type="ECO:0000313" key="1">
    <source>
        <dbReference type="EMBL" id="AHV96546.1"/>
    </source>
</evidence>
<protein>
    <submittedName>
        <fullName evidence="1">Uncharacterized protein</fullName>
    </submittedName>
</protein>
<sequence length="65" mass="6906">MPLALSKGQRRIDFPGPGRHFCLQTQPFHVILLINSYVTNSFAGGAGSGEPSLAKIPEGSHGTNE</sequence>
<dbReference type="Proteomes" id="UP000019772">
    <property type="component" value="Chromosome"/>
</dbReference>
<dbReference type="STRING" id="1268072.PSAB_08070"/>
<gene>
    <name evidence="1" type="ORF">PSAB_08070</name>
</gene>
<dbReference type="PATRIC" id="fig|1268072.3.peg.1676"/>